<feature type="signal peptide" evidence="2">
    <location>
        <begin position="1"/>
        <end position="23"/>
    </location>
</feature>
<keyword evidence="4" id="KW-1185">Reference proteome</keyword>
<name>A0A511BP36_9PROT</name>
<feature type="chain" id="PRO_5021787256" description="Copper resistance protein B" evidence="2">
    <location>
        <begin position="24"/>
        <end position="115"/>
    </location>
</feature>
<evidence type="ECO:0000313" key="3">
    <source>
        <dbReference type="EMBL" id="GEL02035.1"/>
    </source>
</evidence>
<reference evidence="3 4" key="1">
    <citation type="submission" date="2019-07" db="EMBL/GenBank/DDBJ databases">
        <title>Whole genome shotgun sequence of Swaminathania salitolerans NBRC 104436.</title>
        <authorList>
            <person name="Hosoyama A."/>
            <person name="Uohara A."/>
            <person name="Ohji S."/>
            <person name="Ichikawa N."/>
        </authorList>
    </citation>
    <scope>NUCLEOTIDE SEQUENCE [LARGE SCALE GENOMIC DNA]</scope>
    <source>
        <strain evidence="3 4">NBRC 104436</strain>
    </source>
</reference>
<feature type="compositionally biased region" description="Basic residues" evidence="1">
    <location>
        <begin position="25"/>
        <end position="44"/>
    </location>
</feature>
<feature type="compositionally biased region" description="Low complexity" evidence="1">
    <location>
        <begin position="64"/>
        <end position="84"/>
    </location>
</feature>
<feature type="compositionally biased region" description="Polar residues" evidence="1">
    <location>
        <begin position="52"/>
        <end position="63"/>
    </location>
</feature>
<feature type="region of interest" description="Disordered" evidence="1">
    <location>
        <begin position="24"/>
        <end position="115"/>
    </location>
</feature>
<sequence>MKFSALGATLIAATFAVSSPAFAAHTHHKGHHGAMSGMHKKGMMHQKGDKGSPSTEDLNARSLQQAQTPVPATAPMAAPNANPTMPSPAPMPMEGQGKMPSSSMPAAAPQPPANQ</sequence>
<dbReference type="EMBL" id="BJVC01000002">
    <property type="protein sequence ID" value="GEL02035.1"/>
    <property type="molecule type" value="Genomic_DNA"/>
</dbReference>
<dbReference type="AlphaFoldDB" id="A0A511BP36"/>
<comment type="caution">
    <text evidence="3">The sequence shown here is derived from an EMBL/GenBank/DDBJ whole genome shotgun (WGS) entry which is preliminary data.</text>
</comment>
<gene>
    <name evidence="3" type="ORF">SSA02_11980</name>
</gene>
<protein>
    <recommendedName>
        <fullName evidence="5">Copper resistance protein B</fullName>
    </recommendedName>
</protein>
<keyword evidence="2" id="KW-0732">Signal</keyword>
<dbReference type="Proteomes" id="UP000321405">
    <property type="component" value="Unassembled WGS sequence"/>
</dbReference>
<evidence type="ECO:0000313" key="4">
    <source>
        <dbReference type="Proteomes" id="UP000321405"/>
    </source>
</evidence>
<proteinExistence type="predicted"/>
<dbReference type="RefSeq" id="WP_147093056.1">
    <property type="nucleotide sequence ID" value="NZ_BJVC01000002.1"/>
</dbReference>
<accession>A0A511BP36</accession>
<organism evidence="3 4">
    <name type="scientific">Swaminathania salitolerans</name>
    <dbReference type="NCBI Taxonomy" id="182838"/>
    <lineage>
        <taxon>Bacteria</taxon>
        <taxon>Pseudomonadati</taxon>
        <taxon>Pseudomonadota</taxon>
        <taxon>Alphaproteobacteria</taxon>
        <taxon>Acetobacterales</taxon>
        <taxon>Acetobacteraceae</taxon>
        <taxon>Swaminathania</taxon>
    </lineage>
</organism>
<evidence type="ECO:0000256" key="1">
    <source>
        <dbReference type="SAM" id="MobiDB-lite"/>
    </source>
</evidence>
<evidence type="ECO:0000256" key="2">
    <source>
        <dbReference type="SAM" id="SignalP"/>
    </source>
</evidence>
<evidence type="ECO:0008006" key="5">
    <source>
        <dbReference type="Google" id="ProtNLM"/>
    </source>
</evidence>